<dbReference type="Pfam" id="PF13365">
    <property type="entry name" value="Trypsin_2"/>
    <property type="match status" value="1"/>
</dbReference>
<proteinExistence type="evidence at transcript level"/>
<organism evidence="1">
    <name type="scientific">Zea mays</name>
    <name type="common">Maize</name>
    <dbReference type="NCBI Taxonomy" id="4577"/>
    <lineage>
        <taxon>Eukaryota</taxon>
        <taxon>Viridiplantae</taxon>
        <taxon>Streptophyta</taxon>
        <taxon>Embryophyta</taxon>
        <taxon>Tracheophyta</taxon>
        <taxon>Spermatophyta</taxon>
        <taxon>Magnoliopsida</taxon>
        <taxon>Liliopsida</taxon>
        <taxon>Poales</taxon>
        <taxon>Poaceae</taxon>
        <taxon>PACMAD clade</taxon>
        <taxon>Panicoideae</taxon>
        <taxon>Andropogonodae</taxon>
        <taxon>Andropogoneae</taxon>
        <taxon>Tripsacinae</taxon>
        <taxon>Zea</taxon>
    </lineage>
</organism>
<dbReference type="InterPro" id="IPR009003">
    <property type="entry name" value="Peptidase_S1_PA"/>
</dbReference>
<reference evidence="1" key="1">
    <citation type="journal article" date="2009" name="Plant Mol. Biol.">
        <title>Insights into corn genes derived from large-scale cDNA sequencing.</title>
        <authorList>
            <person name="Alexandrov N.N."/>
            <person name="Brover V.V."/>
            <person name="Freidin S."/>
            <person name="Troukhan M.E."/>
            <person name="Tatarinova T.V."/>
            <person name="Zhang H."/>
            <person name="Swaller T.J."/>
            <person name="Lu Y.P."/>
            <person name="Bouck J."/>
            <person name="Flavell R.B."/>
            <person name="Feldmann K.A."/>
        </authorList>
    </citation>
    <scope>NUCLEOTIDE SEQUENCE</scope>
</reference>
<sequence length="246" mass="26635">MATLADRRAVGRNEPDSEVLSRAMDARDSVFYVMMHRKDDRVSSCGTSFAIKKRLDGRCVLCTAEHAINFKDSTDKIIVRRMLYGEHPRVEDLEARLLLSNKRADLALLEVLMPTPSVEPLTFAPISFVPKDGTTIAVGYCSPEDAAGPPRAPSVSPGKLLSKPKDTVNIGARATVSCVAVHGMSGSPVISKYGVMGVLIRGVVDEASRTVRTTTVCSETLGLVLAKWLGLPLIHTKSLKEMIAMI</sequence>
<dbReference type="Gene3D" id="2.40.10.10">
    <property type="entry name" value="Trypsin-like serine proteases"/>
    <property type="match status" value="2"/>
</dbReference>
<dbReference type="InterPro" id="IPR043504">
    <property type="entry name" value="Peptidase_S1_PA_chymotrypsin"/>
</dbReference>
<dbReference type="AlphaFoldDB" id="B6SLW3"/>
<dbReference type="EMBL" id="EU953728">
    <property type="protein sequence ID" value="ACG25846.1"/>
    <property type="molecule type" value="mRNA"/>
</dbReference>
<dbReference type="SUPFAM" id="SSF50494">
    <property type="entry name" value="Trypsin-like serine proteases"/>
    <property type="match status" value="1"/>
</dbReference>
<name>B6SLW3_MAIZE</name>
<accession>B6SLW3</accession>
<protein>
    <submittedName>
        <fullName evidence="1">Uncharacterized protein</fullName>
    </submittedName>
</protein>
<evidence type="ECO:0000313" key="1">
    <source>
        <dbReference type="EMBL" id="ACG25846.1"/>
    </source>
</evidence>